<evidence type="ECO:0008006" key="4">
    <source>
        <dbReference type="Google" id="ProtNLM"/>
    </source>
</evidence>
<name>A0A1I3HJZ2_9RHOB</name>
<evidence type="ECO:0000313" key="3">
    <source>
        <dbReference type="Proteomes" id="UP000199110"/>
    </source>
</evidence>
<protein>
    <recommendedName>
        <fullName evidence="4">Lysozyme inhibitor LprI N-terminal domain-containing protein</fullName>
    </recommendedName>
</protein>
<gene>
    <name evidence="2" type="ORF">SAMN04488095_0624</name>
</gene>
<keyword evidence="3" id="KW-1185">Reference proteome</keyword>
<dbReference type="STRING" id="390807.SAMN04488095_0624"/>
<proteinExistence type="predicted"/>
<feature type="signal peptide" evidence="1">
    <location>
        <begin position="1"/>
        <end position="20"/>
    </location>
</feature>
<dbReference type="OrthoDB" id="1522627at2"/>
<reference evidence="2 3" key="1">
    <citation type="submission" date="2016-10" db="EMBL/GenBank/DDBJ databases">
        <authorList>
            <person name="de Groot N.N."/>
        </authorList>
    </citation>
    <scope>NUCLEOTIDE SEQUENCE [LARGE SCALE GENOMIC DNA]</scope>
    <source>
        <strain evidence="2 3">DSM 19073</strain>
    </source>
</reference>
<dbReference type="Proteomes" id="UP000199110">
    <property type="component" value="Unassembled WGS sequence"/>
</dbReference>
<feature type="chain" id="PRO_5011532558" description="Lysozyme inhibitor LprI N-terminal domain-containing protein" evidence="1">
    <location>
        <begin position="21"/>
        <end position="237"/>
    </location>
</feature>
<dbReference type="EMBL" id="FORA01000001">
    <property type="protein sequence ID" value="SFI35897.1"/>
    <property type="molecule type" value="Genomic_DNA"/>
</dbReference>
<dbReference type="GO" id="GO:0005576">
    <property type="term" value="C:extracellular region"/>
    <property type="evidence" value="ECO:0007669"/>
    <property type="project" value="TreeGrafter"/>
</dbReference>
<evidence type="ECO:0000313" key="2">
    <source>
        <dbReference type="EMBL" id="SFI35897.1"/>
    </source>
</evidence>
<organism evidence="2 3">
    <name type="scientific">Jannaschia pohangensis</name>
    <dbReference type="NCBI Taxonomy" id="390807"/>
    <lineage>
        <taxon>Bacteria</taxon>
        <taxon>Pseudomonadati</taxon>
        <taxon>Pseudomonadota</taxon>
        <taxon>Alphaproteobacteria</taxon>
        <taxon>Rhodobacterales</taxon>
        <taxon>Roseobacteraceae</taxon>
        <taxon>Jannaschia</taxon>
    </lineage>
</organism>
<dbReference type="AlphaFoldDB" id="A0A1I3HJZ2"/>
<dbReference type="PANTHER" id="PTHR37549:SF1">
    <property type="entry name" value="LIPOPROTEIN LPRI"/>
    <property type="match status" value="1"/>
</dbReference>
<dbReference type="RefSeq" id="WP_139212222.1">
    <property type="nucleotide sequence ID" value="NZ_FORA01000001.1"/>
</dbReference>
<evidence type="ECO:0000256" key="1">
    <source>
        <dbReference type="SAM" id="SignalP"/>
    </source>
</evidence>
<dbReference type="PANTHER" id="PTHR37549">
    <property type="entry name" value="LIPOPROTEIN LPRI"/>
    <property type="match status" value="1"/>
</dbReference>
<dbReference type="InterPro" id="IPR052755">
    <property type="entry name" value="Lysozyme_Inhibitor_LprI"/>
</dbReference>
<keyword evidence="1" id="KW-0732">Signal</keyword>
<accession>A0A1I3HJZ2</accession>
<sequence>MLRALIFWAMTLGLPQAAFAQSPSFDCRAAGTPTEFAICRDGRLAQLDVAMVDAYKAAQTDAATVERLARDQSIWRRWRDTCLDDRACLTRRYTARIADLQPFLILPEGFEFTVLDAPTADPPTGDIVTRLNGDRYERVYPDGTIRWAVVGGIDSGVIFPDGSQSLFSPIQVGGTDLPTLPGTATPWVTEMETRLLSIVDTHLPPEDHAPYRALQAGFPLDERVMRHIEAIRFLSFR</sequence>